<protein>
    <submittedName>
        <fullName evidence="2">Haloacid dehalogenase-like hydrolase domain-containing protein 3</fullName>
    </submittedName>
</protein>
<sequence length="352" mass="38797">MHCVWMAASILYYEATLTVSFKNPAVSTGHLHVASQLFGTIDGVTISSRQVELVAVAVMTAYTALSVPAYQVLLQAAAETGYDVFVLGLLPVLKLLMRNLISRMDDMMPETVTFTVDFFNAFYIATSMQNASSTTTVIVIVAADLVNTASALKSLHVRTSSLMRQLGAEDAVPHLPDLLEKALSLCRHCDKFNSVERAQLQFRSCNPYRLSPENRDLLDRLDKPAGCHPPTKIRSFGRLGRSSTADKPTTRAEQSAISKPPRHSKELCEVLEILFTSECLVLSEYLEAFVSVLYANYVVAMVRLPSAKYHSELAGIMTLDHRIMLRKHLCNIVKVGGVVRSAASSEFGCPHR</sequence>
<keyword evidence="3" id="KW-1185">Reference proteome</keyword>
<dbReference type="Proteomes" id="UP000694044">
    <property type="component" value="Unassembled WGS sequence"/>
</dbReference>
<dbReference type="AlphaFoldDB" id="A0A8T1VRK7"/>
<proteinExistence type="predicted"/>
<comment type="caution">
    <text evidence="2">The sequence shown here is derived from an EMBL/GenBank/DDBJ whole genome shotgun (WGS) entry which is preliminary data.</text>
</comment>
<reference evidence="2" key="1">
    <citation type="submission" date="2021-02" db="EMBL/GenBank/DDBJ databases">
        <authorList>
            <person name="Palmer J.M."/>
        </authorList>
    </citation>
    <scope>NUCLEOTIDE SEQUENCE</scope>
    <source>
        <strain evidence="2">SCRP734</strain>
    </source>
</reference>
<accession>A0A8T1VRK7</accession>
<evidence type="ECO:0000256" key="1">
    <source>
        <dbReference type="SAM" id="MobiDB-lite"/>
    </source>
</evidence>
<evidence type="ECO:0000313" key="3">
    <source>
        <dbReference type="Proteomes" id="UP000694044"/>
    </source>
</evidence>
<name>A0A8T1VRK7_9STRA</name>
<dbReference type="EMBL" id="JAGDFM010000160">
    <property type="protein sequence ID" value="KAG7383985.1"/>
    <property type="molecule type" value="Genomic_DNA"/>
</dbReference>
<organism evidence="2 3">
    <name type="scientific">Phytophthora pseudosyringae</name>
    <dbReference type="NCBI Taxonomy" id="221518"/>
    <lineage>
        <taxon>Eukaryota</taxon>
        <taxon>Sar</taxon>
        <taxon>Stramenopiles</taxon>
        <taxon>Oomycota</taxon>
        <taxon>Peronosporomycetes</taxon>
        <taxon>Peronosporales</taxon>
        <taxon>Peronosporaceae</taxon>
        <taxon>Phytophthora</taxon>
    </lineage>
</organism>
<feature type="compositionally biased region" description="Polar residues" evidence="1">
    <location>
        <begin position="241"/>
        <end position="257"/>
    </location>
</feature>
<dbReference type="OrthoDB" id="97427at2759"/>
<dbReference type="GO" id="GO:0016787">
    <property type="term" value="F:hydrolase activity"/>
    <property type="evidence" value="ECO:0007669"/>
    <property type="project" value="UniProtKB-KW"/>
</dbReference>
<feature type="region of interest" description="Disordered" evidence="1">
    <location>
        <begin position="220"/>
        <end position="260"/>
    </location>
</feature>
<evidence type="ECO:0000313" key="2">
    <source>
        <dbReference type="EMBL" id="KAG7383985.1"/>
    </source>
</evidence>
<gene>
    <name evidence="2" type="primary">HDHD3_2</name>
    <name evidence="2" type="ORF">PHYPSEUDO_003154</name>
</gene>
<keyword evidence="2" id="KW-0378">Hydrolase</keyword>